<evidence type="ECO:0000313" key="3">
    <source>
        <dbReference type="Proteomes" id="UP000005868"/>
    </source>
</evidence>
<proteinExistence type="predicted"/>
<name>G7V735_THELD</name>
<organism evidence="2 3">
    <name type="scientific">Thermovirga lienii (strain ATCC BAA-1197 / DSM 17291 / Cas60314)</name>
    <dbReference type="NCBI Taxonomy" id="580340"/>
    <lineage>
        <taxon>Bacteria</taxon>
        <taxon>Thermotogati</taxon>
        <taxon>Synergistota</taxon>
        <taxon>Synergistia</taxon>
        <taxon>Synergistales</taxon>
        <taxon>Thermovirgaceae</taxon>
        <taxon>Thermovirga</taxon>
    </lineage>
</organism>
<reference evidence="2 3" key="2">
    <citation type="journal article" date="2012" name="Stand. Genomic Sci.">
        <title>Genome sequence of the moderately thermophilic, amino-acid-degrading and sulfur-reducing bacterium Thermovirga lienii type strain (Cas60314(T)).</title>
        <authorList>
            <person name="Goker M."/>
            <person name="Saunders E."/>
            <person name="Lapidus A."/>
            <person name="Nolan M."/>
            <person name="Lucas S."/>
            <person name="Hammon N."/>
            <person name="Deshpande S."/>
            <person name="Cheng J.F."/>
            <person name="Han C."/>
            <person name="Tapia R."/>
            <person name="Goodwin L.A."/>
            <person name="Pitluck S."/>
            <person name="Liolios K."/>
            <person name="Mavromatis K."/>
            <person name="Pagani I."/>
            <person name="Ivanova N."/>
            <person name="Mikhailova N."/>
            <person name="Pati A."/>
            <person name="Chen A."/>
            <person name="Palaniappan K."/>
            <person name="Land M."/>
            <person name="Chang Y.J."/>
            <person name="Jeffries C.D."/>
            <person name="Brambilla E.M."/>
            <person name="Rohde M."/>
            <person name="Spring S."/>
            <person name="Detter J.C."/>
            <person name="Woyke T."/>
            <person name="Bristow J."/>
            <person name="Eisen J.A."/>
            <person name="Markowitz V."/>
            <person name="Hugenholtz P."/>
            <person name="Kyrpides N.C."/>
            <person name="Klenk H.P."/>
        </authorList>
    </citation>
    <scope>NUCLEOTIDE SEQUENCE [LARGE SCALE GENOMIC DNA]</scope>
    <source>
        <strain evidence="3">ATCC BAA-1197 / DSM 17291 / Cas60314</strain>
    </source>
</reference>
<dbReference type="AlphaFoldDB" id="G7V735"/>
<dbReference type="CDD" id="cd10141">
    <property type="entry name" value="CopZ-like_Fer2_BFD-like"/>
    <property type="match status" value="1"/>
</dbReference>
<dbReference type="EMBL" id="CP003096">
    <property type="protein sequence ID" value="AER66069.1"/>
    <property type="molecule type" value="Genomic_DNA"/>
</dbReference>
<dbReference type="KEGG" id="tli:Tlie_0331"/>
<dbReference type="Pfam" id="PF04324">
    <property type="entry name" value="Fer2_BFD"/>
    <property type="match status" value="1"/>
</dbReference>
<protein>
    <submittedName>
        <fullName evidence="2">BFD domain protein (2Fe-2S)-binding domain protein</fullName>
    </submittedName>
</protein>
<reference evidence="3" key="1">
    <citation type="submission" date="2011-10" db="EMBL/GenBank/DDBJ databases">
        <title>The complete genome of chromosome of Thermovirga lienii DSM 17291.</title>
        <authorList>
            <consortium name="US DOE Joint Genome Institute (JGI-PGF)"/>
            <person name="Lucas S."/>
            <person name="Copeland A."/>
            <person name="Lapidus A."/>
            <person name="Glavina del Rio T."/>
            <person name="Dalin E."/>
            <person name="Tice H."/>
            <person name="Bruce D."/>
            <person name="Goodwin L."/>
            <person name="Pitluck S."/>
            <person name="Peters L."/>
            <person name="Mikhailova N."/>
            <person name="Saunders E."/>
            <person name="Kyrpides N."/>
            <person name="Mavromatis K."/>
            <person name="Ivanova N."/>
            <person name="Last F.I."/>
            <person name="Brettin T."/>
            <person name="Detter J.C."/>
            <person name="Han C."/>
            <person name="Larimer F."/>
            <person name="Land M."/>
            <person name="Hauser L."/>
            <person name="Markowitz V."/>
            <person name="Cheng J.-F."/>
            <person name="Hugenholtz P."/>
            <person name="Woyke T."/>
            <person name="Wu D."/>
            <person name="Spring S."/>
            <person name="Schroeder M."/>
            <person name="Brambilla E.-M."/>
            <person name="Klenk H.-P."/>
            <person name="Eisen J.A."/>
        </authorList>
    </citation>
    <scope>NUCLEOTIDE SEQUENCE [LARGE SCALE GENOMIC DNA]</scope>
    <source>
        <strain evidence="3">ATCC BAA-1197 / DSM 17291 / Cas60314</strain>
    </source>
</reference>
<dbReference type="HOGENOM" id="CLU_173878_0_0_0"/>
<gene>
    <name evidence="2" type="ordered locus">Tlie_0331</name>
</gene>
<evidence type="ECO:0000313" key="2">
    <source>
        <dbReference type="EMBL" id="AER66069.1"/>
    </source>
</evidence>
<evidence type="ECO:0000259" key="1">
    <source>
        <dbReference type="Pfam" id="PF04324"/>
    </source>
</evidence>
<keyword evidence="3" id="KW-1185">Reference proteome</keyword>
<dbReference type="Proteomes" id="UP000005868">
    <property type="component" value="Chromosome"/>
</dbReference>
<sequence length="90" mass="10030">MDWKKASKDEIVCYCQKVTKGEIVKAMYEGANTMEEVMKKTKAGIGGRCKELNPRGRCCHPDIEEIMSIYGETVKNLKKSSCCGPNCDCS</sequence>
<accession>G7V735</accession>
<dbReference type="InterPro" id="IPR007419">
    <property type="entry name" value="BFD-like_2Fe2S-bd_dom"/>
</dbReference>
<dbReference type="InterPro" id="IPR041854">
    <property type="entry name" value="BFD-like_2Fe2S-bd_dom_sf"/>
</dbReference>
<dbReference type="Gene3D" id="1.10.10.1100">
    <property type="entry name" value="BFD-like [2Fe-2S]-binding domain"/>
    <property type="match status" value="1"/>
</dbReference>
<dbReference type="STRING" id="580340.Tlie_0331"/>
<dbReference type="OrthoDB" id="6274at2"/>
<feature type="domain" description="BFD-like [2Fe-2S]-binding" evidence="1">
    <location>
        <begin position="11"/>
        <end position="67"/>
    </location>
</feature>
<dbReference type="eggNOG" id="COG1251">
    <property type="taxonomic scope" value="Bacteria"/>
</dbReference>